<organism evidence="1 2">
    <name type="scientific">Psychrosphaera algicola</name>
    <dbReference type="NCBI Taxonomy" id="3023714"/>
    <lineage>
        <taxon>Bacteria</taxon>
        <taxon>Pseudomonadati</taxon>
        <taxon>Pseudomonadota</taxon>
        <taxon>Gammaproteobacteria</taxon>
        <taxon>Alteromonadales</taxon>
        <taxon>Pseudoalteromonadaceae</taxon>
        <taxon>Psychrosphaera</taxon>
    </lineage>
</organism>
<name>A0ABT5FGE3_9GAMM</name>
<proteinExistence type="predicted"/>
<evidence type="ECO:0000313" key="1">
    <source>
        <dbReference type="EMBL" id="MDC2889776.1"/>
    </source>
</evidence>
<gene>
    <name evidence="1" type="ORF">PN838_14555</name>
</gene>
<sequence length="72" mass="8061">MLGSAKLPSEYPMLKTLKLTNKNLSSQYLYIVDPFGKVIMQYAGAADREHTINTSKDILADIKKLLNYARVG</sequence>
<comment type="caution">
    <text evidence="1">The sequence shown here is derived from an EMBL/GenBank/DDBJ whole genome shotgun (WGS) entry which is preliminary data.</text>
</comment>
<reference evidence="1 2" key="1">
    <citation type="submission" date="2023-01" db="EMBL/GenBank/DDBJ databases">
        <title>Psychrosphaera sp. nov., isolated from marine algae.</title>
        <authorList>
            <person name="Bayburt H."/>
            <person name="Choi B.J."/>
            <person name="Kim J.M."/>
            <person name="Choi D.G."/>
            <person name="Jeon C.O."/>
        </authorList>
    </citation>
    <scope>NUCLEOTIDE SEQUENCE [LARGE SCALE GENOMIC DNA]</scope>
    <source>
        <strain evidence="1 2">G1-22</strain>
    </source>
</reference>
<dbReference type="RefSeq" id="WP_272181143.1">
    <property type="nucleotide sequence ID" value="NZ_JAQOMS010000002.1"/>
</dbReference>
<dbReference type="Proteomes" id="UP001528411">
    <property type="component" value="Unassembled WGS sequence"/>
</dbReference>
<accession>A0ABT5FGE3</accession>
<dbReference type="EMBL" id="JAQOMS010000002">
    <property type="protein sequence ID" value="MDC2889776.1"/>
    <property type="molecule type" value="Genomic_DNA"/>
</dbReference>
<evidence type="ECO:0008006" key="3">
    <source>
        <dbReference type="Google" id="ProtNLM"/>
    </source>
</evidence>
<evidence type="ECO:0000313" key="2">
    <source>
        <dbReference type="Proteomes" id="UP001528411"/>
    </source>
</evidence>
<protein>
    <recommendedName>
        <fullName evidence="3">Redoxin domain-containing protein</fullName>
    </recommendedName>
</protein>
<keyword evidence="2" id="KW-1185">Reference proteome</keyword>